<keyword evidence="3" id="KW-1185">Reference proteome</keyword>
<proteinExistence type="predicted"/>
<organism evidence="2 3">
    <name type="scientific">Aspergillus granulosus</name>
    <dbReference type="NCBI Taxonomy" id="176169"/>
    <lineage>
        <taxon>Eukaryota</taxon>
        <taxon>Fungi</taxon>
        <taxon>Dikarya</taxon>
        <taxon>Ascomycota</taxon>
        <taxon>Pezizomycotina</taxon>
        <taxon>Eurotiomycetes</taxon>
        <taxon>Eurotiomycetidae</taxon>
        <taxon>Eurotiales</taxon>
        <taxon>Aspergillaceae</taxon>
        <taxon>Aspergillus</taxon>
        <taxon>Aspergillus subgen. Nidulantes</taxon>
    </lineage>
</organism>
<reference evidence="2 3" key="1">
    <citation type="submission" date="2024-07" db="EMBL/GenBank/DDBJ databases">
        <title>Section-level genome sequencing and comparative genomics of Aspergillus sections Usti and Cavernicolus.</title>
        <authorList>
            <consortium name="Lawrence Berkeley National Laboratory"/>
            <person name="Nybo J.L."/>
            <person name="Vesth T.C."/>
            <person name="Theobald S."/>
            <person name="Frisvad J.C."/>
            <person name="Larsen T.O."/>
            <person name="Kjaerboelling I."/>
            <person name="Rothschild-Mancinelli K."/>
            <person name="Lyhne E.K."/>
            <person name="Kogle M.E."/>
            <person name="Barry K."/>
            <person name="Clum A."/>
            <person name="Na H."/>
            <person name="Ledsgaard L."/>
            <person name="Lin J."/>
            <person name="Lipzen A."/>
            <person name="Kuo A."/>
            <person name="Riley R."/>
            <person name="Mondo S."/>
            <person name="Labutti K."/>
            <person name="Haridas S."/>
            <person name="Pangalinan J."/>
            <person name="Salamov A.A."/>
            <person name="Simmons B.A."/>
            <person name="Magnuson J.K."/>
            <person name="Chen J."/>
            <person name="Drula E."/>
            <person name="Henrissat B."/>
            <person name="Wiebenga A."/>
            <person name="Lubbers R.J."/>
            <person name="Gomes A.C."/>
            <person name="Makela M.R."/>
            <person name="Stajich J."/>
            <person name="Grigoriev I.V."/>
            <person name="Mortensen U.H."/>
            <person name="De Vries R.P."/>
            <person name="Baker S.E."/>
            <person name="Andersen M.R."/>
        </authorList>
    </citation>
    <scope>NUCLEOTIDE SEQUENCE [LARGE SCALE GENOMIC DNA]</scope>
    <source>
        <strain evidence="2 3">CBS 588.65</strain>
    </source>
</reference>
<sequence length="83" mass="9167">MEFLRPALNASQSSSSKVSLVRSESEDPPAELAKEVMQQPFTTNKSLQRFLEIRHRVLQTKQNSGSAPCLHACPPGVIFQTKG</sequence>
<evidence type="ECO:0000313" key="2">
    <source>
        <dbReference type="EMBL" id="KAL2811775.1"/>
    </source>
</evidence>
<accession>A0ABR4H8J8</accession>
<dbReference type="EMBL" id="JBFXLT010000054">
    <property type="protein sequence ID" value="KAL2811775.1"/>
    <property type="molecule type" value="Genomic_DNA"/>
</dbReference>
<protein>
    <submittedName>
        <fullName evidence="2">Uncharacterized protein</fullName>
    </submittedName>
</protein>
<evidence type="ECO:0000313" key="3">
    <source>
        <dbReference type="Proteomes" id="UP001610334"/>
    </source>
</evidence>
<dbReference type="Proteomes" id="UP001610334">
    <property type="component" value="Unassembled WGS sequence"/>
</dbReference>
<gene>
    <name evidence="2" type="ORF">BJX63DRAFT_267895</name>
</gene>
<name>A0ABR4H8J8_9EURO</name>
<comment type="caution">
    <text evidence="2">The sequence shown here is derived from an EMBL/GenBank/DDBJ whole genome shotgun (WGS) entry which is preliminary data.</text>
</comment>
<evidence type="ECO:0000256" key="1">
    <source>
        <dbReference type="SAM" id="MobiDB-lite"/>
    </source>
</evidence>
<feature type="region of interest" description="Disordered" evidence="1">
    <location>
        <begin position="1"/>
        <end position="26"/>
    </location>
</feature>
<feature type="compositionally biased region" description="Low complexity" evidence="1">
    <location>
        <begin position="11"/>
        <end position="22"/>
    </location>
</feature>